<keyword evidence="3" id="KW-1185">Reference proteome</keyword>
<dbReference type="EMBL" id="CP023434">
    <property type="protein sequence ID" value="AXY26472.1"/>
    <property type="molecule type" value="Genomic_DNA"/>
</dbReference>
<name>A0A347WN15_9LACT</name>
<protein>
    <submittedName>
        <fullName evidence="2">NAD(P)H-dependent oxidoreductase</fullName>
    </submittedName>
</protein>
<dbReference type="GO" id="GO:0005829">
    <property type="term" value="C:cytosol"/>
    <property type="evidence" value="ECO:0007669"/>
    <property type="project" value="TreeGrafter"/>
</dbReference>
<dbReference type="PANTHER" id="PTHR30543:SF21">
    <property type="entry name" value="NAD(P)H-DEPENDENT FMN REDUCTASE LOT6"/>
    <property type="match status" value="1"/>
</dbReference>
<dbReference type="RefSeq" id="WP_118991329.1">
    <property type="nucleotide sequence ID" value="NZ_CP023434.1"/>
</dbReference>
<dbReference type="KEGG" id="abae:CL176_10970"/>
<dbReference type="Gene3D" id="3.40.50.360">
    <property type="match status" value="1"/>
</dbReference>
<dbReference type="AlphaFoldDB" id="A0A347WN15"/>
<dbReference type="InterPro" id="IPR050712">
    <property type="entry name" value="NAD(P)H-dep_reductase"/>
</dbReference>
<evidence type="ECO:0000313" key="3">
    <source>
        <dbReference type="Proteomes" id="UP000263232"/>
    </source>
</evidence>
<dbReference type="InterPro" id="IPR005025">
    <property type="entry name" value="FMN_Rdtase-like_dom"/>
</dbReference>
<feature type="domain" description="NADPH-dependent FMN reductase-like" evidence="1">
    <location>
        <begin position="5"/>
        <end position="154"/>
    </location>
</feature>
<dbReference type="InterPro" id="IPR029039">
    <property type="entry name" value="Flavoprotein-like_sf"/>
</dbReference>
<dbReference type="Proteomes" id="UP000263232">
    <property type="component" value="Chromosome"/>
</dbReference>
<dbReference type="SUPFAM" id="SSF52218">
    <property type="entry name" value="Flavoproteins"/>
    <property type="match status" value="1"/>
</dbReference>
<sequence length="183" mass="20494">MEKHVVFIVGSLRKEAISRRIADEVQSLFPENVSTEILEIRDLPLYDADYDNPDITDRPLPETYPVFRQAVQAADGVFFVTPENNRTIPAALKNAIDVGSKPNGQAAWVGKPAGLISHSVGRLGGYSSYKNVQLALTYFQMPMVREMEVFLSQSPQLWEGDQLNEGTKAFLQKYVDAYVNLLD</sequence>
<gene>
    <name evidence="2" type="ORF">CL176_10970</name>
</gene>
<dbReference type="GO" id="GO:0016491">
    <property type="term" value="F:oxidoreductase activity"/>
    <property type="evidence" value="ECO:0007669"/>
    <property type="project" value="InterPro"/>
</dbReference>
<accession>A0A347WN15</accession>
<proteinExistence type="predicted"/>
<organism evidence="2 3">
    <name type="scientific">Suicoccus acidiformans</name>
    <dbReference type="NCBI Taxonomy" id="2036206"/>
    <lineage>
        <taxon>Bacteria</taxon>
        <taxon>Bacillati</taxon>
        <taxon>Bacillota</taxon>
        <taxon>Bacilli</taxon>
        <taxon>Lactobacillales</taxon>
        <taxon>Aerococcaceae</taxon>
        <taxon>Suicoccus</taxon>
    </lineage>
</organism>
<reference evidence="2 3" key="1">
    <citation type="submission" date="2017-09" db="EMBL/GenBank/DDBJ databases">
        <title>Complete genome sequence of Oxytococcus suis strain ZY16052.</title>
        <authorList>
            <person name="Li F."/>
        </authorList>
    </citation>
    <scope>NUCLEOTIDE SEQUENCE [LARGE SCALE GENOMIC DNA]</scope>
    <source>
        <strain evidence="2 3">ZY16052</strain>
    </source>
</reference>
<dbReference type="GO" id="GO:0010181">
    <property type="term" value="F:FMN binding"/>
    <property type="evidence" value="ECO:0007669"/>
    <property type="project" value="TreeGrafter"/>
</dbReference>
<dbReference type="Pfam" id="PF03358">
    <property type="entry name" value="FMN_red"/>
    <property type="match status" value="1"/>
</dbReference>
<dbReference type="PANTHER" id="PTHR30543">
    <property type="entry name" value="CHROMATE REDUCTASE"/>
    <property type="match status" value="1"/>
</dbReference>
<dbReference type="OrthoDB" id="9812295at2"/>
<evidence type="ECO:0000313" key="2">
    <source>
        <dbReference type="EMBL" id="AXY26472.1"/>
    </source>
</evidence>
<evidence type="ECO:0000259" key="1">
    <source>
        <dbReference type="Pfam" id="PF03358"/>
    </source>
</evidence>